<dbReference type="eggNOG" id="COG0494">
    <property type="taxonomic scope" value="Bacteria"/>
</dbReference>
<evidence type="ECO:0000313" key="5">
    <source>
        <dbReference type="Proteomes" id="UP000064912"/>
    </source>
</evidence>
<reference evidence="4 5" key="1">
    <citation type="submission" date="2015-02" db="EMBL/GenBank/DDBJ databases">
        <title>Genome sequene of Rhodovulum sulfidophilum DSM 2351.</title>
        <authorList>
            <person name="Nagao N."/>
        </authorList>
    </citation>
    <scope>NUCLEOTIDE SEQUENCE [LARGE SCALE GENOMIC DNA]</scope>
    <source>
        <strain evidence="4 5">DSM 2351</strain>
    </source>
</reference>
<evidence type="ECO:0000313" key="4">
    <source>
        <dbReference type="EMBL" id="BAQ70824.1"/>
    </source>
</evidence>
<dbReference type="InterPro" id="IPR015797">
    <property type="entry name" value="NUDIX_hydrolase-like_dom_sf"/>
</dbReference>
<evidence type="ECO:0000256" key="2">
    <source>
        <dbReference type="ARBA" id="ARBA00022801"/>
    </source>
</evidence>
<dbReference type="PROSITE" id="PS00893">
    <property type="entry name" value="NUDIX_BOX"/>
    <property type="match status" value="1"/>
</dbReference>
<evidence type="ECO:0000256" key="1">
    <source>
        <dbReference type="ARBA" id="ARBA00001946"/>
    </source>
</evidence>
<dbReference type="EMBL" id="AP014800">
    <property type="protein sequence ID" value="BAQ70824.1"/>
    <property type="molecule type" value="Genomic_DNA"/>
</dbReference>
<dbReference type="PATRIC" id="fig|35806.4.peg.3792"/>
<dbReference type="AlphaFoldDB" id="A0A0D6B7U5"/>
<dbReference type="KEGG" id="rsu:NHU_03698"/>
<name>A0A0D6B7U5_RHOSU</name>
<dbReference type="Gene3D" id="3.90.79.10">
    <property type="entry name" value="Nucleoside Triphosphate Pyrophosphohydrolase"/>
    <property type="match status" value="1"/>
</dbReference>
<organism evidence="4 5">
    <name type="scientific">Rhodovulum sulfidophilum</name>
    <name type="common">Rhodobacter sulfidophilus</name>
    <dbReference type="NCBI Taxonomy" id="35806"/>
    <lineage>
        <taxon>Bacteria</taxon>
        <taxon>Pseudomonadati</taxon>
        <taxon>Pseudomonadota</taxon>
        <taxon>Alphaproteobacteria</taxon>
        <taxon>Rhodobacterales</taxon>
        <taxon>Paracoccaceae</taxon>
        <taxon>Rhodovulum</taxon>
    </lineage>
</organism>
<sequence>MTTSTRDEPFGGAKLALLTGCGLVSILRDDVPHIAWPGHWDFAGGAREGQESPAACVLRETREELGLALEPARLIWRQTYPNHRGRAVWFFVARIGADEIARIRFGDEGQGWAVMPVGDYLAHPKGIGQLKEQLAEYLAARPGG</sequence>
<evidence type="ECO:0000259" key="3">
    <source>
        <dbReference type="PROSITE" id="PS51462"/>
    </source>
</evidence>
<dbReference type="GO" id="GO:0016787">
    <property type="term" value="F:hydrolase activity"/>
    <property type="evidence" value="ECO:0007669"/>
    <property type="project" value="UniProtKB-KW"/>
</dbReference>
<dbReference type="Pfam" id="PF00293">
    <property type="entry name" value="NUDIX"/>
    <property type="match status" value="1"/>
</dbReference>
<keyword evidence="2" id="KW-0378">Hydrolase</keyword>
<proteinExistence type="predicted"/>
<dbReference type="CDD" id="cd04682">
    <property type="entry name" value="NUDIX_Hydrolase"/>
    <property type="match status" value="1"/>
</dbReference>
<comment type="cofactor">
    <cofactor evidence="1">
        <name>Mg(2+)</name>
        <dbReference type="ChEBI" id="CHEBI:18420"/>
    </cofactor>
</comment>
<dbReference type="PROSITE" id="PS51462">
    <property type="entry name" value="NUDIX"/>
    <property type="match status" value="1"/>
</dbReference>
<accession>A0A0D6B7U5</accession>
<gene>
    <name evidence="4" type="ORF">NHU_03698</name>
</gene>
<feature type="domain" description="Nudix hydrolase" evidence="3">
    <location>
        <begin position="1"/>
        <end position="140"/>
    </location>
</feature>
<dbReference type="InterPro" id="IPR000086">
    <property type="entry name" value="NUDIX_hydrolase_dom"/>
</dbReference>
<dbReference type="Proteomes" id="UP000064912">
    <property type="component" value="Chromosome"/>
</dbReference>
<dbReference type="SUPFAM" id="SSF55811">
    <property type="entry name" value="Nudix"/>
    <property type="match status" value="1"/>
</dbReference>
<protein>
    <submittedName>
        <fullName evidence="4">Nudix domain protein</fullName>
    </submittedName>
</protein>
<dbReference type="InterPro" id="IPR020084">
    <property type="entry name" value="NUDIX_hydrolase_CS"/>
</dbReference>